<dbReference type="Proteomes" id="UP000249619">
    <property type="component" value="Unassembled WGS sequence"/>
</dbReference>
<gene>
    <name evidence="1" type="ORF">DDE83_001977</name>
</gene>
<dbReference type="AlphaFoldDB" id="A0A364NB79"/>
<comment type="caution">
    <text evidence="1">The sequence shown here is derived from an EMBL/GenBank/DDBJ whole genome shotgun (WGS) entry which is preliminary data.</text>
</comment>
<dbReference type="PANTHER" id="PTHR42085">
    <property type="entry name" value="F-BOX DOMAIN-CONTAINING PROTEIN"/>
    <property type="match status" value="1"/>
</dbReference>
<organism evidence="1 2">
    <name type="scientific">Stemphylium lycopersici</name>
    <name type="common">Tomato gray leaf spot disease fungus</name>
    <name type="synonym">Thyrospora lycopersici</name>
    <dbReference type="NCBI Taxonomy" id="183478"/>
    <lineage>
        <taxon>Eukaryota</taxon>
        <taxon>Fungi</taxon>
        <taxon>Dikarya</taxon>
        <taxon>Ascomycota</taxon>
        <taxon>Pezizomycotina</taxon>
        <taxon>Dothideomycetes</taxon>
        <taxon>Pleosporomycetidae</taxon>
        <taxon>Pleosporales</taxon>
        <taxon>Pleosporineae</taxon>
        <taxon>Pleosporaceae</taxon>
        <taxon>Stemphylium</taxon>
    </lineage>
</organism>
<dbReference type="STRING" id="183478.A0A364NB79"/>
<keyword evidence="2" id="KW-1185">Reference proteome</keyword>
<name>A0A364NB79_STELY</name>
<accession>A0A364NB79</accession>
<dbReference type="OrthoDB" id="288942at2759"/>
<reference evidence="2" key="1">
    <citation type="submission" date="2018-05" db="EMBL/GenBank/DDBJ databases">
        <title>Draft genome sequence of Stemphylium lycopersici strain CIDEFI 213.</title>
        <authorList>
            <person name="Medina R."/>
            <person name="Franco M.E.E."/>
            <person name="Lucentini C.G."/>
            <person name="Saparrat M.C.N."/>
            <person name="Balatti P.A."/>
        </authorList>
    </citation>
    <scope>NUCLEOTIDE SEQUENCE [LARGE SCALE GENOMIC DNA]</scope>
    <source>
        <strain evidence="2">CIDEFI 213</strain>
    </source>
</reference>
<sequence length="321" mass="37679">MTSALTSPPSNSQQQSPLFGVLPAEIRNEIFELALMQYEDNASAYPKDSYWYRPGFSGPHKGSSALLRTCKIAYAEGQKVFLRELEWAFWFDRGPKGRTCNSACEDFFRNLTPQAAQSLQKVRFFTQMYWLEDGQNTFYLFSLPQFRPTQLTITIRYSDWWNWEHNAPLSMKEGWLRFFKGNPGLRELRVEYETLSWKKDEMMRIIQRNKGWKLPVRREGGDLNAHELEGYLSAEGTQLEEWKWRGPSKLDGETWVHHGTADTIEYVVVTDTWKFVEGKLGEKELEGRLTAMRAAPVKRRATPRHTRLHNRLRRRMENPVE</sequence>
<evidence type="ECO:0000313" key="1">
    <source>
        <dbReference type="EMBL" id="RAR14578.1"/>
    </source>
</evidence>
<evidence type="ECO:0000313" key="2">
    <source>
        <dbReference type="Proteomes" id="UP000249619"/>
    </source>
</evidence>
<dbReference type="InterPro" id="IPR038883">
    <property type="entry name" value="AN11006-like"/>
</dbReference>
<dbReference type="PANTHER" id="PTHR42085:SF1">
    <property type="entry name" value="F-BOX DOMAIN-CONTAINING PROTEIN"/>
    <property type="match status" value="1"/>
</dbReference>
<dbReference type="EMBL" id="QGDH01000020">
    <property type="protein sequence ID" value="RAR14578.1"/>
    <property type="molecule type" value="Genomic_DNA"/>
</dbReference>
<protein>
    <submittedName>
        <fullName evidence="1">Uncharacterized protein</fullName>
    </submittedName>
</protein>
<proteinExistence type="predicted"/>